<name>A0AAN8PK95_POLSC</name>
<comment type="caution">
    <text evidence="1">The sequence shown here is derived from an EMBL/GenBank/DDBJ whole genome shotgun (WGS) entry which is preliminary data.</text>
</comment>
<sequence>MDNVRYMCFCKSVFPTLNSFERHVTCCEHLRNTPDLNSEQQNCGAVPPIEDSDENVKRSSDFNKFNLIKSWAVVMDHEESQKPNRMATNLWGRKLPRRTKVPYLTRAVPLSTDHSYESCKCGAVFVTRMGKRQHQARFCKFGRNKEKRDQKNDIVNVAQRILLRELTSTNNVTPRERYLSTYITGEFQTLEKSSKLLNAQKLSQLELQKIITDY</sequence>
<accession>A0AAN8PK95</accession>
<evidence type="ECO:0000313" key="2">
    <source>
        <dbReference type="Proteomes" id="UP001372834"/>
    </source>
</evidence>
<reference evidence="1 2" key="1">
    <citation type="submission" date="2023-10" db="EMBL/GenBank/DDBJ databases">
        <title>Genomes of two closely related lineages of the louse Polyplax serrata with different host specificities.</title>
        <authorList>
            <person name="Martinu J."/>
            <person name="Tarabai H."/>
            <person name="Stefka J."/>
            <person name="Hypsa V."/>
        </authorList>
    </citation>
    <scope>NUCLEOTIDE SEQUENCE [LARGE SCALE GENOMIC DNA]</scope>
    <source>
        <strain evidence="1">HR10_N</strain>
    </source>
</reference>
<dbReference type="AlphaFoldDB" id="A0AAN8PK95"/>
<dbReference type="Proteomes" id="UP001372834">
    <property type="component" value="Unassembled WGS sequence"/>
</dbReference>
<proteinExistence type="predicted"/>
<protein>
    <submittedName>
        <fullName evidence="1">Uncharacterized protein</fullName>
    </submittedName>
</protein>
<gene>
    <name evidence="1" type="ORF">RUM43_010208</name>
</gene>
<organism evidence="1 2">
    <name type="scientific">Polyplax serrata</name>
    <name type="common">Common mouse louse</name>
    <dbReference type="NCBI Taxonomy" id="468196"/>
    <lineage>
        <taxon>Eukaryota</taxon>
        <taxon>Metazoa</taxon>
        <taxon>Ecdysozoa</taxon>
        <taxon>Arthropoda</taxon>
        <taxon>Hexapoda</taxon>
        <taxon>Insecta</taxon>
        <taxon>Pterygota</taxon>
        <taxon>Neoptera</taxon>
        <taxon>Paraneoptera</taxon>
        <taxon>Psocodea</taxon>
        <taxon>Troctomorpha</taxon>
        <taxon>Phthiraptera</taxon>
        <taxon>Anoplura</taxon>
        <taxon>Polyplacidae</taxon>
        <taxon>Polyplax</taxon>
    </lineage>
</organism>
<dbReference type="EMBL" id="JAWJWE010000004">
    <property type="protein sequence ID" value="KAK6636546.1"/>
    <property type="molecule type" value="Genomic_DNA"/>
</dbReference>
<evidence type="ECO:0000313" key="1">
    <source>
        <dbReference type="EMBL" id="KAK6636546.1"/>
    </source>
</evidence>